<name>A0A9C6TRN5_ARADU</name>
<keyword evidence="5" id="KW-1185">Reference proteome</keyword>
<dbReference type="InterPro" id="IPR008521">
    <property type="entry name" value="Mg_trans_NIPA"/>
</dbReference>
<keyword evidence="3 4" id="KW-0472">Membrane</keyword>
<comment type="subcellular location">
    <subcellularLocation>
        <location evidence="4">Cell membrane</location>
        <topology evidence="4">Multi-pass membrane protein</topology>
    </subcellularLocation>
    <subcellularLocation>
        <location evidence="4">Early endosome</location>
    </subcellularLocation>
</comment>
<evidence type="ECO:0000256" key="2">
    <source>
        <dbReference type="ARBA" id="ARBA00022989"/>
    </source>
</evidence>
<keyword evidence="4" id="KW-0967">Endosome</keyword>
<sequence length="145" mass="16371">MVSGSDGERRRKVMSVKAIEIAIKLTLEGTNQLVYYQRWIFLIVVVFCIITQLNYLNMTLDTFNIAVVSPIYYALFTSFTILDIAIMFKDYSGQSISSIASELCGFITVLSGIVVLHSTREPNLKLIDKMKSVSPLRYGITLMKN</sequence>
<dbReference type="Proteomes" id="UP000515211">
    <property type="component" value="Chromosome 6"/>
</dbReference>
<dbReference type="GeneID" id="107493323"/>
<dbReference type="Pfam" id="PF05653">
    <property type="entry name" value="Mg_trans_NIPA"/>
    <property type="match status" value="1"/>
</dbReference>
<keyword evidence="4" id="KW-0460">Magnesium</keyword>
<feature type="transmembrane region" description="Helical" evidence="4">
    <location>
        <begin position="36"/>
        <end position="56"/>
    </location>
</feature>
<keyword evidence="2 4" id="KW-1133">Transmembrane helix</keyword>
<reference evidence="6" key="2">
    <citation type="submission" date="2025-08" db="UniProtKB">
        <authorList>
            <consortium name="RefSeq"/>
        </authorList>
    </citation>
    <scope>IDENTIFICATION</scope>
    <source>
        <tissue evidence="6">Whole plant</tissue>
    </source>
</reference>
<feature type="transmembrane region" description="Helical" evidence="4">
    <location>
        <begin position="94"/>
        <end position="116"/>
    </location>
</feature>
<reference evidence="5" key="1">
    <citation type="journal article" date="2016" name="Nat. Genet.">
        <title>The genome sequences of Arachis duranensis and Arachis ipaensis, the diploid ancestors of cultivated peanut.</title>
        <authorList>
            <person name="Bertioli D.J."/>
            <person name="Cannon S.B."/>
            <person name="Froenicke L."/>
            <person name="Huang G."/>
            <person name="Farmer A.D."/>
            <person name="Cannon E.K."/>
            <person name="Liu X."/>
            <person name="Gao D."/>
            <person name="Clevenger J."/>
            <person name="Dash S."/>
            <person name="Ren L."/>
            <person name="Moretzsohn M.C."/>
            <person name="Shirasawa K."/>
            <person name="Huang W."/>
            <person name="Vidigal B."/>
            <person name="Abernathy B."/>
            <person name="Chu Y."/>
            <person name="Niederhuth C.E."/>
            <person name="Umale P."/>
            <person name="Araujo A.C."/>
            <person name="Kozik A."/>
            <person name="Kim K.D."/>
            <person name="Burow M.D."/>
            <person name="Varshney R.K."/>
            <person name="Wang X."/>
            <person name="Zhang X."/>
            <person name="Barkley N."/>
            <person name="Guimaraes P.M."/>
            <person name="Isobe S."/>
            <person name="Guo B."/>
            <person name="Liao B."/>
            <person name="Stalker H.T."/>
            <person name="Schmitz R.J."/>
            <person name="Scheffler B.E."/>
            <person name="Leal-Bertioli S.C."/>
            <person name="Xun X."/>
            <person name="Jackson S.A."/>
            <person name="Michelmore R."/>
            <person name="Ozias-Akins P."/>
        </authorList>
    </citation>
    <scope>NUCLEOTIDE SEQUENCE [LARGE SCALE GENOMIC DNA]</scope>
    <source>
        <strain evidence="5">cv. V14167</strain>
    </source>
</reference>
<evidence type="ECO:0000313" key="6">
    <source>
        <dbReference type="RefSeq" id="XP_052118945.1"/>
    </source>
</evidence>
<dbReference type="AlphaFoldDB" id="A0A9C6TRN5"/>
<dbReference type="PANTHER" id="PTHR12570">
    <property type="match status" value="1"/>
</dbReference>
<evidence type="ECO:0000256" key="1">
    <source>
        <dbReference type="ARBA" id="ARBA00022692"/>
    </source>
</evidence>
<dbReference type="GO" id="GO:0005886">
    <property type="term" value="C:plasma membrane"/>
    <property type="evidence" value="ECO:0007669"/>
    <property type="project" value="UniProtKB-SubCell"/>
</dbReference>
<feature type="transmembrane region" description="Helical" evidence="4">
    <location>
        <begin position="63"/>
        <end position="88"/>
    </location>
</feature>
<protein>
    <recommendedName>
        <fullName evidence="4">Probable magnesium transporter</fullName>
    </recommendedName>
</protein>
<gene>
    <name evidence="6" type="primary">LOC107493323</name>
</gene>
<dbReference type="GO" id="GO:0005769">
    <property type="term" value="C:early endosome"/>
    <property type="evidence" value="ECO:0007669"/>
    <property type="project" value="UniProtKB-SubCell"/>
</dbReference>
<organism evidence="5 6">
    <name type="scientific">Arachis duranensis</name>
    <name type="common">Wild peanut</name>
    <dbReference type="NCBI Taxonomy" id="130453"/>
    <lineage>
        <taxon>Eukaryota</taxon>
        <taxon>Viridiplantae</taxon>
        <taxon>Streptophyta</taxon>
        <taxon>Embryophyta</taxon>
        <taxon>Tracheophyta</taxon>
        <taxon>Spermatophyta</taxon>
        <taxon>Magnoliopsida</taxon>
        <taxon>eudicotyledons</taxon>
        <taxon>Gunneridae</taxon>
        <taxon>Pentapetalae</taxon>
        <taxon>rosids</taxon>
        <taxon>fabids</taxon>
        <taxon>Fabales</taxon>
        <taxon>Fabaceae</taxon>
        <taxon>Papilionoideae</taxon>
        <taxon>50 kb inversion clade</taxon>
        <taxon>dalbergioids sensu lato</taxon>
        <taxon>Dalbergieae</taxon>
        <taxon>Pterocarpus clade</taxon>
        <taxon>Arachis</taxon>
    </lineage>
</organism>
<keyword evidence="1 4" id="KW-0812">Transmembrane</keyword>
<proteinExistence type="inferred from homology"/>
<dbReference type="KEGG" id="adu:107493323"/>
<comment type="similarity">
    <text evidence="4">Belongs to the NIPA (TC 2.A.7) family.</text>
</comment>
<keyword evidence="4" id="KW-1003">Cell membrane</keyword>
<keyword evidence="4" id="KW-0406">Ion transport</keyword>
<comment type="caution">
    <text evidence="4">Lacks conserved residue(s) required for the propagation of feature annotation.</text>
</comment>
<dbReference type="GO" id="GO:0015095">
    <property type="term" value="F:magnesium ion transmembrane transporter activity"/>
    <property type="evidence" value="ECO:0007669"/>
    <property type="project" value="UniProtKB-UniRule"/>
</dbReference>
<dbReference type="PANTHER" id="PTHR12570:SF74">
    <property type="entry name" value="MAGNESIUM TRANSPORTER-RELATED"/>
    <property type="match status" value="1"/>
</dbReference>
<evidence type="ECO:0000256" key="4">
    <source>
        <dbReference type="RuleBase" id="RU363078"/>
    </source>
</evidence>
<comment type="subunit">
    <text evidence="4">Homodimer.</text>
</comment>
<evidence type="ECO:0000256" key="3">
    <source>
        <dbReference type="ARBA" id="ARBA00023136"/>
    </source>
</evidence>
<comment type="function">
    <text evidence="4">Acts as a Mg(2+) transporter. Can also transport other divalent cations such as Fe(2+), Sr(2+), Ba(2+), Mn(2+) and Co(2+) but to a much less extent than Mg(2+).</text>
</comment>
<keyword evidence="4" id="KW-0813">Transport</keyword>
<evidence type="ECO:0000313" key="5">
    <source>
        <dbReference type="Proteomes" id="UP000515211"/>
    </source>
</evidence>
<dbReference type="RefSeq" id="XP_052118945.1">
    <property type="nucleotide sequence ID" value="XM_052262985.1"/>
</dbReference>
<accession>A0A9C6TRN5</accession>